<evidence type="ECO:0000313" key="4">
    <source>
        <dbReference type="EMBL" id="KAH0905386.1"/>
    </source>
</evidence>
<reference evidence="4 5" key="2">
    <citation type="submission" date="2021-05" db="EMBL/GenBank/DDBJ databases">
        <title>Genome Assembly of Synthetic Allotetraploid Brassica napus Reveals Homoeologous Exchanges between Subgenomes.</title>
        <authorList>
            <person name="Davis J.T."/>
        </authorList>
    </citation>
    <scope>NUCLEOTIDE SEQUENCE [LARGE SCALE GENOMIC DNA]</scope>
    <source>
        <strain evidence="5">cv. Da-Ae</strain>
        <tissue evidence="4">Seedling</tissue>
    </source>
</reference>
<feature type="compositionally biased region" description="Polar residues" evidence="1">
    <location>
        <begin position="189"/>
        <end position="206"/>
    </location>
</feature>
<dbReference type="SMR" id="A0A817AZT6"/>
<evidence type="ECO:0000256" key="1">
    <source>
        <dbReference type="SAM" id="MobiDB-lite"/>
    </source>
</evidence>
<dbReference type="PANTHER" id="PTHR33868:SF11">
    <property type="entry name" value="(RAPE) HYPOTHETICAL PROTEIN"/>
    <property type="match status" value="1"/>
</dbReference>
<proteinExistence type="predicted"/>
<dbReference type="AlphaFoldDB" id="A0A817AZT6"/>
<dbReference type="PANTHER" id="PTHR33868">
    <property type="entry name" value="EXPRESSED PROTEIN"/>
    <property type="match status" value="1"/>
</dbReference>
<evidence type="ECO:0000256" key="2">
    <source>
        <dbReference type="SAM" id="Phobius"/>
    </source>
</evidence>
<keyword evidence="2" id="KW-0472">Membrane</keyword>
<dbReference type="Proteomes" id="UP000824890">
    <property type="component" value="Unassembled WGS sequence"/>
</dbReference>
<sequence>MGAAEARALWQRTAAGRCFVVHEDSKMAPRLASCHHHQRSSSGNTEKDSFSSGSFGDFSCDTKWWLKGSSGFDEEISNTFFEDDTKCKKLHEFVDLIGIREQEEVDYSFMSKKDIAATAWWRSSTDKDELALLVASRSLDYNIQNCDLPPPQKLHKRIHCTSGEKGFKTLVKSPCKQVAWGDPFERSLSRSGSTESKNTSPKSSLMSDDLSKAQILEALRHSQTRAREAEKAAKEACAEKEGVMSIFLRQASQLLAYKQWVNLLEMEANYRQMKEGKEEEPGQIKGVNLKKRKQRRKKIKMVEIGRRYMMAFALGFSLIGAGLFLGWTVGWLFPF</sequence>
<evidence type="ECO:0000313" key="3">
    <source>
        <dbReference type="EMBL" id="CAF2307074.1"/>
    </source>
</evidence>
<dbReference type="KEGG" id="bna:106370069"/>
<dbReference type="EMBL" id="HG994364">
    <property type="protein sequence ID" value="CAF2307074.1"/>
    <property type="molecule type" value="Genomic_DNA"/>
</dbReference>
<dbReference type="Proteomes" id="UP001295469">
    <property type="component" value="Chromosome A10"/>
</dbReference>
<accession>A0A817AZT6</accession>
<gene>
    <name evidence="3" type="ORF">DARMORV10_A10P00670.1</name>
    <name evidence="4" type="ORF">HID58_037213</name>
</gene>
<protein>
    <submittedName>
        <fullName evidence="3">(rape) hypothetical protein</fullName>
    </submittedName>
</protein>
<feature type="region of interest" description="Disordered" evidence="1">
    <location>
        <begin position="186"/>
        <end position="207"/>
    </location>
</feature>
<evidence type="ECO:0000313" key="5">
    <source>
        <dbReference type="Proteomes" id="UP000824890"/>
    </source>
</evidence>
<reference evidence="3" key="1">
    <citation type="submission" date="2021-01" db="EMBL/GenBank/DDBJ databases">
        <authorList>
            <consortium name="Genoscope - CEA"/>
            <person name="William W."/>
        </authorList>
    </citation>
    <scope>NUCLEOTIDE SEQUENCE</scope>
</reference>
<dbReference type="EMBL" id="JAGKQM010000010">
    <property type="protein sequence ID" value="KAH0905386.1"/>
    <property type="molecule type" value="Genomic_DNA"/>
</dbReference>
<dbReference type="OrthoDB" id="1920951at2759"/>
<organism evidence="3">
    <name type="scientific">Brassica napus</name>
    <name type="common">Rape</name>
    <dbReference type="NCBI Taxonomy" id="3708"/>
    <lineage>
        <taxon>Eukaryota</taxon>
        <taxon>Viridiplantae</taxon>
        <taxon>Streptophyta</taxon>
        <taxon>Embryophyta</taxon>
        <taxon>Tracheophyta</taxon>
        <taxon>Spermatophyta</taxon>
        <taxon>Magnoliopsida</taxon>
        <taxon>eudicotyledons</taxon>
        <taxon>Gunneridae</taxon>
        <taxon>Pentapetalae</taxon>
        <taxon>rosids</taxon>
        <taxon>malvids</taxon>
        <taxon>Brassicales</taxon>
        <taxon>Brassicaceae</taxon>
        <taxon>Brassiceae</taxon>
        <taxon>Brassica</taxon>
    </lineage>
</organism>
<feature type="region of interest" description="Disordered" evidence="1">
    <location>
        <begin position="32"/>
        <end position="53"/>
    </location>
</feature>
<dbReference type="Gramene" id="CDX90019">
    <property type="protein sequence ID" value="CDX90019"/>
    <property type="gene ID" value="GSBRNA2T00150518001"/>
</dbReference>
<keyword evidence="5" id="KW-1185">Reference proteome</keyword>
<keyword evidence="2" id="KW-1133">Transmembrane helix</keyword>
<feature type="transmembrane region" description="Helical" evidence="2">
    <location>
        <begin position="308"/>
        <end position="333"/>
    </location>
</feature>
<keyword evidence="2" id="KW-0812">Transmembrane</keyword>
<name>A0A817AZT6_BRANA</name>